<accession>A0A6V8M0T7</accession>
<dbReference type="GO" id="GO:0008170">
    <property type="term" value="F:N-methyltransferase activity"/>
    <property type="evidence" value="ECO:0007669"/>
    <property type="project" value="InterPro"/>
</dbReference>
<evidence type="ECO:0000256" key="3">
    <source>
        <dbReference type="ARBA" id="ARBA00022603"/>
    </source>
</evidence>
<dbReference type="GO" id="GO:0032259">
    <property type="term" value="P:methylation"/>
    <property type="evidence" value="ECO:0007669"/>
    <property type="project" value="UniProtKB-KW"/>
</dbReference>
<name>A0A6V8M0T7_9BACT</name>
<evidence type="ECO:0000313" key="8">
    <source>
        <dbReference type="EMBL" id="GFK95467.1"/>
    </source>
</evidence>
<dbReference type="InterPro" id="IPR029063">
    <property type="entry name" value="SAM-dependent_MTases_sf"/>
</dbReference>
<dbReference type="InterPro" id="IPR002295">
    <property type="entry name" value="N4/N6-MTase_EcoPI_Mod-like"/>
</dbReference>
<protein>
    <recommendedName>
        <fullName evidence="2">site-specific DNA-methyltransferase (adenine-specific)</fullName>
        <ecNumber evidence="2">2.1.1.72</ecNumber>
    </recommendedName>
</protein>
<keyword evidence="3 8" id="KW-0489">Methyltransferase</keyword>
<gene>
    <name evidence="8" type="primary">yhdJ</name>
    <name evidence="8" type="ORF">NNJEOMEG_03330</name>
</gene>
<dbReference type="PRINTS" id="PR00506">
    <property type="entry name" value="D21N6MTFRASE"/>
</dbReference>
<reference evidence="8 9" key="1">
    <citation type="submission" date="2020-04" db="EMBL/GenBank/DDBJ databases">
        <authorList>
            <consortium name="Desulfovibrio sp. FSS-1 genome sequencing consortium"/>
            <person name="Shimoshige H."/>
            <person name="Kobayashi H."/>
            <person name="Maekawa T."/>
        </authorList>
    </citation>
    <scope>NUCLEOTIDE SEQUENCE [LARGE SCALE GENOMIC DNA]</scope>
    <source>
        <strain evidence="8 9">SIID29052-01</strain>
    </source>
</reference>
<organism evidence="8 9">
    <name type="scientific">Fundidesulfovibrio magnetotacticus</name>
    <dbReference type="NCBI Taxonomy" id="2730080"/>
    <lineage>
        <taxon>Bacteria</taxon>
        <taxon>Pseudomonadati</taxon>
        <taxon>Thermodesulfobacteriota</taxon>
        <taxon>Desulfovibrionia</taxon>
        <taxon>Desulfovibrionales</taxon>
        <taxon>Desulfovibrionaceae</taxon>
        <taxon>Fundidesulfovibrio</taxon>
    </lineage>
</organism>
<dbReference type="InterPro" id="IPR003115">
    <property type="entry name" value="ParB_N"/>
</dbReference>
<proteinExistence type="inferred from homology"/>
<dbReference type="SMART" id="SM00470">
    <property type="entry name" value="ParB"/>
    <property type="match status" value="1"/>
</dbReference>
<dbReference type="InterPro" id="IPR036086">
    <property type="entry name" value="ParB/Sulfiredoxin_sf"/>
</dbReference>
<dbReference type="Gene3D" id="3.90.1530.10">
    <property type="entry name" value="Conserved hypothetical protein from pyrococcus furiosus pfu- 392566-001, ParB domain"/>
    <property type="match status" value="1"/>
</dbReference>
<dbReference type="Pfam" id="PF01555">
    <property type="entry name" value="N6_N4_Mtase"/>
    <property type="match status" value="1"/>
</dbReference>
<evidence type="ECO:0000313" key="9">
    <source>
        <dbReference type="Proteomes" id="UP000494245"/>
    </source>
</evidence>
<dbReference type="RefSeq" id="WP_173086495.1">
    <property type="nucleotide sequence ID" value="NZ_BLTE01000017.1"/>
</dbReference>
<dbReference type="PROSITE" id="PS00092">
    <property type="entry name" value="N6_MTASE"/>
    <property type="match status" value="1"/>
</dbReference>
<dbReference type="EC" id="2.1.1.72" evidence="2"/>
<reference evidence="8 9" key="2">
    <citation type="submission" date="2020-05" db="EMBL/GenBank/DDBJ databases">
        <title>Draft genome sequence of Desulfovibrio sp. strainFSS-1.</title>
        <authorList>
            <person name="Shimoshige H."/>
            <person name="Kobayashi H."/>
            <person name="Maekawa T."/>
        </authorList>
    </citation>
    <scope>NUCLEOTIDE SEQUENCE [LARGE SCALE GENOMIC DNA]</scope>
    <source>
        <strain evidence="8 9">SIID29052-01</strain>
    </source>
</reference>
<dbReference type="EMBL" id="BLTE01000017">
    <property type="protein sequence ID" value="GFK95467.1"/>
    <property type="molecule type" value="Genomic_DNA"/>
</dbReference>
<keyword evidence="9" id="KW-1185">Reference proteome</keyword>
<evidence type="ECO:0000256" key="5">
    <source>
        <dbReference type="ARBA" id="ARBA00022691"/>
    </source>
</evidence>
<dbReference type="GO" id="GO:0003677">
    <property type="term" value="F:DNA binding"/>
    <property type="evidence" value="ECO:0007669"/>
    <property type="project" value="InterPro"/>
</dbReference>
<evidence type="ECO:0000256" key="2">
    <source>
        <dbReference type="ARBA" id="ARBA00011900"/>
    </source>
</evidence>
<dbReference type="InterPro" id="IPR002052">
    <property type="entry name" value="DNA_methylase_N6_adenine_CS"/>
</dbReference>
<dbReference type="AlphaFoldDB" id="A0A6V8M0T7"/>
<dbReference type="InterPro" id="IPR002941">
    <property type="entry name" value="DNA_methylase_N4/N6"/>
</dbReference>
<comment type="caution">
    <text evidence="8">The sequence shown here is derived from an EMBL/GenBank/DDBJ whole genome shotgun (WGS) entry which is preliminary data.</text>
</comment>
<dbReference type="SUPFAM" id="SSF110849">
    <property type="entry name" value="ParB/Sulfiredoxin"/>
    <property type="match status" value="1"/>
</dbReference>
<feature type="domain" description="ParB-like N-terminal" evidence="7">
    <location>
        <begin position="7"/>
        <end position="93"/>
    </location>
</feature>
<evidence type="ECO:0000256" key="6">
    <source>
        <dbReference type="ARBA" id="ARBA00047942"/>
    </source>
</evidence>
<evidence type="ECO:0000259" key="7">
    <source>
        <dbReference type="SMART" id="SM00470"/>
    </source>
</evidence>
<evidence type="ECO:0000256" key="1">
    <source>
        <dbReference type="ARBA" id="ARBA00006594"/>
    </source>
</evidence>
<dbReference type="Proteomes" id="UP000494245">
    <property type="component" value="Unassembled WGS sequence"/>
</dbReference>
<comment type="similarity">
    <text evidence="1">Belongs to the N(4)/N(6)-methyltransferase family.</text>
</comment>
<dbReference type="Gene3D" id="3.40.50.150">
    <property type="entry name" value="Vaccinia Virus protein VP39"/>
    <property type="match status" value="1"/>
</dbReference>
<sequence length="438" mass="48050">MEKLKLEYWPVDRLRAYGRNLRKLDGAVVERMMDAIREYGFRAPVLARACGEVVDGRLRLEAATRLGFAEVPVIPADGLTYAQVRAFRLLVNRSATWAAWDDETVALELDELRELEVDLNLTGFDVAELDALLALLPGLGGTDPDDVPPVPEVPVTRPGDVWTLGRHRLLCGDATSSADLEALLRGERPELAVTDPPYNVAVEGKAGKILNDDMSAAAFRAFLGRAFEALYAVLADGAPVYVAHSDTEGLAFREAFRDAGFKLASCLVWRKNIHVLGRADYHWQHEPVLYGWKPTGRHAWFGGRRQTTLIEAMPGAVLLDDGRVQIQAGDDVFILSGQDLAVEVVPGSVVSVDKPARSDAHPTMKPVALIERFIRNSSRPGALVLDPFGGSGSTLMACESLGRACRTLELDPRFADVIVRRWQEHTGREAVREGNCHG</sequence>
<evidence type="ECO:0000256" key="4">
    <source>
        <dbReference type="ARBA" id="ARBA00022679"/>
    </source>
</evidence>
<dbReference type="GO" id="GO:0009007">
    <property type="term" value="F:site-specific DNA-methyltransferase (adenine-specific) activity"/>
    <property type="evidence" value="ECO:0007669"/>
    <property type="project" value="UniProtKB-EC"/>
</dbReference>
<dbReference type="InterPro" id="IPR015840">
    <property type="entry name" value="DNA_MeTrfase_ParB"/>
</dbReference>
<keyword evidence="4 8" id="KW-0808">Transferase</keyword>
<keyword evidence="5" id="KW-0949">S-adenosyl-L-methionine</keyword>
<comment type="catalytic activity">
    <reaction evidence="6">
        <text>a 2'-deoxyadenosine in DNA + S-adenosyl-L-methionine = an N(6)-methyl-2'-deoxyadenosine in DNA + S-adenosyl-L-homocysteine + H(+)</text>
        <dbReference type="Rhea" id="RHEA:15197"/>
        <dbReference type="Rhea" id="RHEA-COMP:12418"/>
        <dbReference type="Rhea" id="RHEA-COMP:12419"/>
        <dbReference type="ChEBI" id="CHEBI:15378"/>
        <dbReference type="ChEBI" id="CHEBI:57856"/>
        <dbReference type="ChEBI" id="CHEBI:59789"/>
        <dbReference type="ChEBI" id="CHEBI:90615"/>
        <dbReference type="ChEBI" id="CHEBI:90616"/>
        <dbReference type="EC" id="2.1.1.72"/>
    </reaction>
</comment>
<dbReference type="PIRSF" id="PIRSF036758">
    <property type="entry name" value="Aden_M_ParB"/>
    <property type="match status" value="1"/>
</dbReference>
<dbReference type="SUPFAM" id="SSF53335">
    <property type="entry name" value="S-adenosyl-L-methionine-dependent methyltransferases"/>
    <property type="match status" value="1"/>
</dbReference>